<name>A0A813QGF7_9BILA</name>
<dbReference type="EMBL" id="CAJNOQ010000171">
    <property type="protein sequence ID" value="CAF0767459.1"/>
    <property type="molecule type" value="Genomic_DNA"/>
</dbReference>
<sequence>MWLYETCLKAVASYASLYINDEFEQLCDKVLKDLLFYVSPYELERIEIIYERRHIVTNDVWRRHFDLVWSLSRDDKDLYESQSNDVIPYKRLYFEYLFHDSQVLQLGIYVNINSKPQRIIDLSIYEHIKYNLSRESVIYCAKQRLIETSTLSFLWNYEWNHYIKRFILIPNTWKLLKADEQMIYCFMNDVTDLVLSGYPTETDINGMKFVLELLTRGNIKSIVLKFPSYCLMNILAPLLIYPRSYSISYLCNIQKINHSDLSLNTELKRRFVLPFLKRKQKMCLQVQLHTTNESSVPSLPIRGSLPNFRQLSSISIESNHSIVTQQSSTDTTNAIMSDSISSRTNISDSIDFLISSPNTVIQNHSSLTNHLTSVETNFLPDLVIQQHNRFQPRQSQLPTTTILSTIVSNHILPTAQIIPVDNNTLPQDSTFDHEISLSTLNQHYEEQLIHHLNRSRTLIHFRNPLLSLTNDVVSTRYIASERSMLSPGTRSFPALSMPLLQQPFSLSDSNIYNRPTTVTSRPFSNGLIEPPPVTKAIGEKNETIEENGVLLHLTKQNQICFLTSLSIYYVSNHETIELLAIALLGMHQINYLTLINIGLYSSQLETNLLELCKRSQLQSLHIGSLTLSKGALGFIIDLYTNYGVKLNCLKMDALKLPLEALDLISTLDFEQQHFLMNSYLARFSWSEKHFQHIHMHLLVKLLSSAKNILRLDISSMLESDTILDEWCQHITENYHQINDLRIRNIRLRPNILEIFLYSLRAQDNKIKILHLERSSLIWNFITQQAFTNFIIKQNNYLNDLNLAYNNLDITFVKWLCEMIKEKKNCWSILNINLNFNIISYEAMMMLLHTLKDYRDKWHTKAVKRIDLLGNALDLNEILSLRKEFATVGCDIIT</sequence>
<dbReference type="Proteomes" id="UP000681722">
    <property type="component" value="Unassembled WGS sequence"/>
</dbReference>
<dbReference type="Gene3D" id="3.80.10.10">
    <property type="entry name" value="Ribonuclease Inhibitor"/>
    <property type="match status" value="1"/>
</dbReference>
<protein>
    <submittedName>
        <fullName evidence="1">Uncharacterized protein</fullName>
    </submittedName>
</protein>
<dbReference type="EMBL" id="CAJOBC010000171">
    <property type="protein sequence ID" value="CAF3549109.1"/>
    <property type="molecule type" value="Genomic_DNA"/>
</dbReference>
<gene>
    <name evidence="1" type="ORF">GPM918_LOCUS1733</name>
    <name evidence="2" type="ORF">SRO942_LOCUS1733</name>
</gene>
<evidence type="ECO:0000313" key="3">
    <source>
        <dbReference type="Proteomes" id="UP000663829"/>
    </source>
</evidence>
<keyword evidence="3" id="KW-1185">Reference proteome</keyword>
<evidence type="ECO:0000313" key="1">
    <source>
        <dbReference type="EMBL" id="CAF0767459.1"/>
    </source>
</evidence>
<dbReference type="AlphaFoldDB" id="A0A813QGF7"/>
<evidence type="ECO:0000313" key="2">
    <source>
        <dbReference type="EMBL" id="CAF3549109.1"/>
    </source>
</evidence>
<accession>A0A813QGF7</accession>
<reference evidence="1" key="1">
    <citation type="submission" date="2021-02" db="EMBL/GenBank/DDBJ databases">
        <authorList>
            <person name="Nowell W R."/>
        </authorList>
    </citation>
    <scope>NUCLEOTIDE SEQUENCE</scope>
</reference>
<comment type="caution">
    <text evidence="1">The sequence shown here is derived from an EMBL/GenBank/DDBJ whole genome shotgun (WGS) entry which is preliminary data.</text>
</comment>
<dbReference type="InterPro" id="IPR032675">
    <property type="entry name" value="LRR_dom_sf"/>
</dbReference>
<proteinExistence type="predicted"/>
<dbReference type="SUPFAM" id="SSF52047">
    <property type="entry name" value="RNI-like"/>
    <property type="match status" value="1"/>
</dbReference>
<dbReference type="Proteomes" id="UP000663829">
    <property type="component" value="Unassembled WGS sequence"/>
</dbReference>
<organism evidence="1 3">
    <name type="scientific">Didymodactylos carnosus</name>
    <dbReference type="NCBI Taxonomy" id="1234261"/>
    <lineage>
        <taxon>Eukaryota</taxon>
        <taxon>Metazoa</taxon>
        <taxon>Spiralia</taxon>
        <taxon>Gnathifera</taxon>
        <taxon>Rotifera</taxon>
        <taxon>Eurotatoria</taxon>
        <taxon>Bdelloidea</taxon>
        <taxon>Philodinida</taxon>
        <taxon>Philodinidae</taxon>
        <taxon>Didymodactylos</taxon>
    </lineage>
</organism>
<dbReference type="OrthoDB" id="9415738at2759"/>